<feature type="compositionally biased region" description="Basic and acidic residues" evidence="5">
    <location>
        <begin position="497"/>
        <end position="514"/>
    </location>
</feature>
<dbReference type="GO" id="GO:0090136">
    <property type="term" value="P:epithelial cell-cell adhesion"/>
    <property type="evidence" value="ECO:0007669"/>
    <property type="project" value="TreeGrafter"/>
</dbReference>
<evidence type="ECO:0000259" key="6">
    <source>
        <dbReference type="PROSITE" id="PS50003"/>
    </source>
</evidence>
<dbReference type="GO" id="GO:0044331">
    <property type="term" value="P:cell-cell adhesion mediated by cadherin"/>
    <property type="evidence" value="ECO:0007669"/>
    <property type="project" value="Ensembl"/>
</dbReference>
<dbReference type="SMART" id="SM00233">
    <property type="entry name" value="PH"/>
    <property type="match status" value="1"/>
</dbReference>
<feature type="compositionally biased region" description="Pro residues" evidence="5">
    <location>
        <begin position="933"/>
        <end position="942"/>
    </location>
</feature>
<dbReference type="GeneTree" id="ENSGT00940000155817"/>
<dbReference type="GO" id="GO:0045218">
    <property type="term" value="P:zonula adherens maintenance"/>
    <property type="evidence" value="ECO:0007669"/>
    <property type="project" value="TreeGrafter"/>
</dbReference>
<dbReference type="InterPro" id="IPR001849">
    <property type="entry name" value="PH_domain"/>
</dbReference>
<evidence type="ECO:0000256" key="2">
    <source>
        <dbReference type="ARBA" id="ARBA00022490"/>
    </source>
</evidence>
<evidence type="ECO:0000256" key="1">
    <source>
        <dbReference type="ARBA" id="ARBA00004496"/>
    </source>
</evidence>
<dbReference type="InterPro" id="IPR011993">
    <property type="entry name" value="PH-like_dom_sf"/>
</dbReference>
<feature type="region of interest" description="Disordered" evidence="5">
    <location>
        <begin position="107"/>
        <end position="138"/>
    </location>
</feature>
<keyword evidence="9" id="KW-1185">Reference proteome</keyword>
<dbReference type="InterPro" id="IPR001202">
    <property type="entry name" value="WW_dom"/>
</dbReference>
<dbReference type="Gene3D" id="2.30.29.30">
    <property type="entry name" value="Pleckstrin-homology domain (PH domain)/Phosphotyrosine-binding domain (PTB)"/>
    <property type="match status" value="1"/>
</dbReference>
<feature type="domain" description="WW" evidence="7">
    <location>
        <begin position="9"/>
        <end position="42"/>
    </location>
</feature>
<feature type="compositionally biased region" description="Basic and acidic residues" evidence="5">
    <location>
        <begin position="958"/>
        <end position="969"/>
    </location>
</feature>
<evidence type="ECO:0000313" key="9">
    <source>
        <dbReference type="Proteomes" id="UP000233180"/>
    </source>
</evidence>
<dbReference type="FunFam" id="2.30.29.30:FF:000103">
    <property type="entry name" value="Pleckstrin homology domain-containing family A member 4"/>
    <property type="match status" value="1"/>
</dbReference>
<dbReference type="Pfam" id="PF25541">
    <property type="entry name" value="TBCA_PH"/>
    <property type="match status" value="1"/>
</dbReference>
<sequence length="1271" mass="144642">MAAARGGRDTSPEHWSYGVCRDGRGFFLHDQLRRTTWLHPRTGEPVNSGHMIRSDLPRGWEEGFTEEGASYFIDHNQQTTAFRHPVTGQFSPENSEFILQEELNPHMSKHERNQRPSSMVSETSTAGTASTLEAKPGPKIIKSSNKVHSFGKRDQAIRRNPNVPVVVRGWLHKQDSSGMRLWKRRWFVLADYCLFYYKDSREEVVLGSIPLPSYVISPVAPEDRISRKYSFKAVHTGMRALIYNSSTAGSQAEQSGMRTYYFSADTQEDMNAWVRAMNQAAQVLSRSSLKRDMEKVERQAVPQANHTESCHECGRVGPGHMRDCSHRGHDDIVNFERQEQEGEQYRSQRDPLEGKRDRSKARSPYSPAEEDALFMDLPSGPRGQQAQPQRAEKNGMLPASYGPGEQNGTGGYQRAFPPRTNPEKHSQRKSNLAQVEHWARAQKGDSRSLPLDQTLPRQGPGQSLSFPENYQTLPRSTRHPSGGSSPPPRNLPSDYKYAQDRASHLKMSSEERRAHRDGTVWQLYEWQQRQQFRHGSPTAPICLGSPEFTDQGRSRSMLEVPRSVSVPPSPSDIPPPGPPRVFPPRRPHTPAERVTVKPPDQRRSVDISLGDSPRKARGHAVKNSSHVDRRSMPSMGYMTHTVSAPSLHGKSADDTYLQLKKDLEYLDLKMTGRDLLKDRSLKPVKIAESDIDVKLSIFCEQDRILQDLEDKIRALKENKDQLESVLEVLHRQMEQYQDQPQHLEKIAYQQKLLQEDLVHIRAELSRESTEMENAWNEYLKLENDVEQLKQTLQEQHRRAFFFQEKSQIQKDLWRIEDVTAGLSANKENFRILVESVKNPERKTVPLLPHPPVPSLSTSESKPPLQPSPPSSPVRTPLEVRLFPQLQTYVPYRPHPPQLRKVTSPLQSPTKMKPKVEDEAPPRPPLPELYSPEDQPPAVPPLPREATIIRHTSVRGLKRQSDERKRDRELGQCVNGDSRVELRSYVSEPELATLSGDIAQPSLGLVGPESRYQTLPGRGLSGSMSRLQQSSTIAPYVTLRRGLNAESSKATFPRPKSALERLYSGDHQRGKMSAEEQLERMKRHQKALVRERKRTLGQGERTGLPSSRYLSRPLPGDLGSWKREQDFDLQLLERVVQGEKKDKEENGWLKVQAMPVTELDLEPQDYDLDISRELSKPEKVSIPERYVELDPEEPPSLEELQARYRKAEKIRNILARSSMCNLQPTSGQDRNSMADLDLQLQEQERIINISYALASEASQRSRQVAALAVTDP</sequence>
<proteinExistence type="predicted"/>
<dbReference type="Gene3D" id="2.20.70.10">
    <property type="match status" value="2"/>
</dbReference>
<dbReference type="GO" id="GO:0005654">
    <property type="term" value="C:nucleoplasm"/>
    <property type="evidence" value="ECO:0007669"/>
    <property type="project" value="Ensembl"/>
</dbReference>
<keyword evidence="2" id="KW-0963">Cytoplasm</keyword>
<dbReference type="InterPro" id="IPR040392">
    <property type="entry name" value="PKHA4-7_PH"/>
</dbReference>
<dbReference type="STRING" id="61621.ENSRBIP00000026674"/>
<reference evidence="8" key="3">
    <citation type="submission" date="2025-09" db="UniProtKB">
        <authorList>
            <consortium name="Ensembl"/>
        </authorList>
    </citation>
    <scope>IDENTIFICATION</scope>
</reference>
<gene>
    <name evidence="8" type="primary">PLEKHA7</name>
</gene>
<dbReference type="GO" id="GO:0005915">
    <property type="term" value="C:zonula adherens"/>
    <property type="evidence" value="ECO:0007669"/>
    <property type="project" value="TreeGrafter"/>
</dbReference>
<evidence type="ECO:0000313" key="8">
    <source>
        <dbReference type="Ensembl" id="ENSRBIP00000026674.1"/>
    </source>
</evidence>
<evidence type="ECO:0000259" key="7">
    <source>
        <dbReference type="PROSITE" id="PS50020"/>
    </source>
</evidence>
<dbReference type="Proteomes" id="UP000233180">
    <property type="component" value="Unassembled WGS sequence"/>
</dbReference>
<dbReference type="GO" id="GO:0005829">
    <property type="term" value="C:cytosol"/>
    <property type="evidence" value="ECO:0007669"/>
    <property type="project" value="Ensembl"/>
</dbReference>
<dbReference type="FunFam" id="2.20.70.10:FF:000059">
    <property type="entry name" value="pleckstrin homology domain-containing family A member 7"/>
    <property type="match status" value="1"/>
</dbReference>
<dbReference type="PROSITE" id="PS50003">
    <property type="entry name" value="PH_DOMAIN"/>
    <property type="match status" value="1"/>
</dbReference>
<feature type="coiled-coil region" evidence="4">
    <location>
        <begin position="705"/>
        <end position="739"/>
    </location>
</feature>
<keyword evidence="4" id="KW-0175">Coiled coil</keyword>
<keyword evidence="3" id="KW-0597">Phosphoprotein</keyword>
<dbReference type="GO" id="GO:0046931">
    <property type="term" value="P:pore complex assembly"/>
    <property type="evidence" value="ECO:0007669"/>
    <property type="project" value="Ensembl"/>
</dbReference>
<feature type="region of interest" description="Disordered" evidence="5">
    <location>
        <begin position="842"/>
        <end position="876"/>
    </location>
</feature>
<comment type="subcellular location">
    <subcellularLocation>
        <location evidence="1">Cytoplasm</location>
    </subcellularLocation>
</comment>
<dbReference type="GO" id="GO:0046930">
    <property type="term" value="C:pore complex"/>
    <property type="evidence" value="ECO:0007669"/>
    <property type="project" value="Ensembl"/>
</dbReference>
<dbReference type="SMART" id="SM00456">
    <property type="entry name" value="WW"/>
    <property type="match status" value="2"/>
</dbReference>
<dbReference type="PROSITE" id="PS01159">
    <property type="entry name" value="WW_DOMAIN_1"/>
    <property type="match status" value="1"/>
</dbReference>
<feature type="compositionally biased region" description="Basic and acidic residues" evidence="5">
    <location>
        <begin position="308"/>
        <end position="317"/>
    </location>
</feature>
<name>A0A2K6LT31_RHIBE</name>
<evidence type="ECO:0000256" key="3">
    <source>
        <dbReference type="ARBA" id="ARBA00022553"/>
    </source>
</evidence>
<dbReference type="SUPFAM" id="SSF50729">
    <property type="entry name" value="PH domain-like"/>
    <property type="match status" value="1"/>
</dbReference>
<dbReference type="PANTHER" id="PTHR12752">
    <property type="entry name" value="PHOSPHOINOSITOL 3-PHOSPHATE-BINDING PROTEIN"/>
    <property type="match status" value="1"/>
</dbReference>
<feature type="region of interest" description="Disordered" evidence="5">
    <location>
        <begin position="336"/>
        <end position="514"/>
    </location>
</feature>
<dbReference type="CDD" id="cd00201">
    <property type="entry name" value="WW"/>
    <property type="match status" value="1"/>
</dbReference>
<dbReference type="Ensembl" id="ENSRBIT00000050594.1">
    <property type="protein sequence ID" value="ENSRBIP00000026674.1"/>
    <property type="gene ID" value="ENSRBIG00000037199.1"/>
</dbReference>
<dbReference type="CDD" id="cd13248">
    <property type="entry name" value="PH_PEPP1_2_3"/>
    <property type="match status" value="1"/>
</dbReference>
<feature type="compositionally biased region" description="Polar residues" evidence="5">
    <location>
        <begin position="460"/>
        <end position="473"/>
    </location>
</feature>
<dbReference type="PANTHER" id="PTHR12752:SF4">
    <property type="entry name" value="PLECKSTRIN HOMOLOGY DOMAIN-CONTAINING FAMILY A MEMBER 7"/>
    <property type="match status" value="1"/>
</dbReference>
<organism evidence="8 9">
    <name type="scientific">Rhinopithecus bieti</name>
    <name type="common">Black snub-nosed monkey</name>
    <name type="synonym">Pygathrix bieti</name>
    <dbReference type="NCBI Taxonomy" id="61621"/>
    <lineage>
        <taxon>Eukaryota</taxon>
        <taxon>Metazoa</taxon>
        <taxon>Chordata</taxon>
        <taxon>Craniata</taxon>
        <taxon>Vertebrata</taxon>
        <taxon>Euteleostomi</taxon>
        <taxon>Mammalia</taxon>
        <taxon>Eutheria</taxon>
        <taxon>Euarchontoglires</taxon>
        <taxon>Primates</taxon>
        <taxon>Haplorrhini</taxon>
        <taxon>Catarrhini</taxon>
        <taxon>Cercopithecidae</taxon>
        <taxon>Colobinae</taxon>
        <taxon>Rhinopithecus</taxon>
    </lineage>
</organism>
<feature type="compositionally biased region" description="Polar residues" evidence="5">
    <location>
        <begin position="115"/>
        <end position="131"/>
    </location>
</feature>
<feature type="region of interest" description="Disordered" evidence="5">
    <location>
        <begin position="537"/>
        <end position="632"/>
    </location>
</feature>
<dbReference type="InterPro" id="IPR057971">
    <property type="entry name" value="PKHA4-7_TBCA"/>
</dbReference>
<feature type="domain" description="WW" evidence="7">
    <location>
        <begin position="54"/>
        <end position="87"/>
    </location>
</feature>
<feature type="compositionally biased region" description="Basic and acidic residues" evidence="5">
    <location>
        <begin position="336"/>
        <end position="356"/>
    </location>
</feature>
<protein>
    <submittedName>
        <fullName evidence="8">Pleckstrin homology domain containing A7</fullName>
    </submittedName>
</protein>
<reference evidence="8 9" key="1">
    <citation type="submission" date="2016-06" db="EMBL/GenBank/DDBJ databases">
        <title>Genome of Rhinopithecus bieti.</title>
        <authorList>
            <person name="Wu"/>
            <person name="C.-I. and Zhang"/>
            <person name="Y."/>
        </authorList>
    </citation>
    <scope>NUCLEOTIDE SEQUENCE</scope>
</reference>
<evidence type="ECO:0000256" key="4">
    <source>
        <dbReference type="SAM" id="Coils"/>
    </source>
</evidence>
<evidence type="ECO:0000256" key="5">
    <source>
        <dbReference type="SAM" id="MobiDB-lite"/>
    </source>
</evidence>
<feature type="compositionally biased region" description="Basic and acidic residues" evidence="5">
    <location>
        <begin position="589"/>
        <end position="605"/>
    </location>
</feature>
<feature type="region of interest" description="Disordered" evidence="5">
    <location>
        <begin position="888"/>
        <end position="971"/>
    </location>
</feature>
<dbReference type="SUPFAM" id="SSF51045">
    <property type="entry name" value="WW domain"/>
    <property type="match status" value="2"/>
</dbReference>
<dbReference type="InterPro" id="IPR036020">
    <property type="entry name" value="WW_dom_sf"/>
</dbReference>
<feature type="region of interest" description="Disordered" evidence="5">
    <location>
        <begin position="294"/>
        <end position="317"/>
    </location>
</feature>
<feature type="coiled-coil region" evidence="4">
    <location>
        <begin position="771"/>
        <end position="798"/>
    </location>
</feature>
<dbReference type="AlphaFoldDB" id="A0A2K6LT31"/>
<dbReference type="Pfam" id="PF00169">
    <property type="entry name" value="PH"/>
    <property type="match status" value="1"/>
</dbReference>
<reference evidence="8" key="2">
    <citation type="submission" date="2025-08" db="UniProtKB">
        <authorList>
            <consortium name="Ensembl"/>
        </authorList>
    </citation>
    <scope>IDENTIFICATION</scope>
</reference>
<feature type="compositionally biased region" description="Basic and acidic residues" evidence="5">
    <location>
        <begin position="437"/>
        <end position="446"/>
    </location>
</feature>
<feature type="compositionally biased region" description="Pro residues" evidence="5">
    <location>
        <begin position="567"/>
        <end position="582"/>
    </location>
</feature>
<accession>A0A2K6LT31</accession>
<feature type="domain" description="PH" evidence="6">
    <location>
        <begin position="164"/>
        <end position="282"/>
    </location>
</feature>
<dbReference type="PROSITE" id="PS50020">
    <property type="entry name" value="WW_DOMAIN_2"/>
    <property type="match status" value="2"/>
</dbReference>